<keyword evidence="3" id="KW-1185">Reference proteome</keyword>
<dbReference type="OrthoDB" id="3366509at2"/>
<dbReference type="AlphaFoldDB" id="A0A4Z1CPX4"/>
<name>A0A4Z1CPX4_9ACTN</name>
<dbReference type="GO" id="GO:0016787">
    <property type="term" value="F:hydrolase activity"/>
    <property type="evidence" value="ECO:0007669"/>
    <property type="project" value="UniProtKB-KW"/>
</dbReference>
<organism evidence="2 3">
    <name type="scientific">Nocardioides eburneiflavus</name>
    <dbReference type="NCBI Taxonomy" id="2518372"/>
    <lineage>
        <taxon>Bacteria</taxon>
        <taxon>Bacillati</taxon>
        <taxon>Actinomycetota</taxon>
        <taxon>Actinomycetes</taxon>
        <taxon>Propionibacteriales</taxon>
        <taxon>Nocardioidaceae</taxon>
        <taxon>Nocardioides</taxon>
    </lineage>
</organism>
<protein>
    <submittedName>
        <fullName evidence="2">Alpha/beta fold hydrolase</fullName>
    </submittedName>
</protein>
<evidence type="ECO:0000259" key="1">
    <source>
        <dbReference type="Pfam" id="PF12697"/>
    </source>
</evidence>
<reference evidence="2 3" key="1">
    <citation type="submission" date="2019-04" db="EMBL/GenBank/DDBJ databases">
        <title>Three New Species of Nocardioides, Nocardioides euryhalodurans sp. nov., Nocardioides seonyuensis sp. nov. and Nocardioides eburneoflavus sp. nov. Isolated from Soil.</title>
        <authorList>
            <person name="Roh S.G."/>
            <person name="Lee C."/>
            <person name="Kim M.-K."/>
            <person name="Kim S.B."/>
        </authorList>
    </citation>
    <scope>NUCLEOTIDE SEQUENCE [LARGE SCALE GENOMIC DNA]</scope>
    <source>
        <strain evidence="2 3">MMS17-SY213</strain>
    </source>
</reference>
<evidence type="ECO:0000313" key="2">
    <source>
        <dbReference type="EMBL" id="TGN67040.1"/>
    </source>
</evidence>
<dbReference type="SUPFAM" id="SSF53474">
    <property type="entry name" value="alpha/beta-Hydrolases"/>
    <property type="match status" value="1"/>
</dbReference>
<gene>
    <name evidence="2" type="ORF">EXE59_22475</name>
</gene>
<accession>A0A4Z1CPX4</accession>
<proteinExistence type="predicted"/>
<dbReference type="Pfam" id="PF12697">
    <property type="entry name" value="Abhydrolase_6"/>
    <property type="match status" value="1"/>
</dbReference>
<keyword evidence="2" id="KW-0378">Hydrolase</keyword>
<sequence length="231" mass="25776">MTPGPTPDPFPPQLRRRVVTAPHLTRHDTADGSTRAMILLLHGGKPRSTQSVDGRSASWRRVLWLQREIAQRAHEAGVGVWSARYRTRGWNGGREPRSDARWALEQVRAELGEVPVVLLGHSMGARVAVHVADDPSVVGVVGLAPWWSAEDPVHTLAGRRLRAAHGRRDRITSFRETARYVDRAREVADSAELRDMGGLGHYMLAGSRRWHDVAIESCLDVLEAQVPHRDR</sequence>
<dbReference type="Gene3D" id="3.40.50.1820">
    <property type="entry name" value="alpha/beta hydrolase"/>
    <property type="match status" value="1"/>
</dbReference>
<feature type="domain" description="AB hydrolase-1" evidence="1">
    <location>
        <begin position="38"/>
        <end position="185"/>
    </location>
</feature>
<evidence type="ECO:0000313" key="3">
    <source>
        <dbReference type="Proteomes" id="UP000297496"/>
    </source>
</evidence>
<dbReference type="InterPro" id="IPR000073">
    <property type="entry name" value="AB_hydrolase_1"/>
</dbReference>
<dbReference type="InterPro" id="IPR029058">
    <property type="entry name" value="AB_hydrolase_fold"/>
</dbReference>
<comment type="caution">
    <text evidence="2">The sequence shown here is derived from an EMBL/GenBank/DDBJ whole genome shotgun (WGS) entry which is preliminary data.</text>
</comment>
<dbReference type="EMBL" id="SRRO01000001">
    <property type="protein sequence ID" value="TGN67040.1"/>
    <property type="molecule type" value="Genomic_DNA"/>
</dbReference>
<dbReference type="Proteomes" id="UP000297496">
    <property type="component" value="Unassembled WGS sequence"/>
</dbReference>